<protein>
    <recommendedName>
        <fullName evidence="8">3'-5' exonuclease</fullName>
    </recommendedName>
    <alternativeName>
        <fullName evidence="9">Werner Syndrome-like exonuclease</fullName>
    </alternativeName>
</protein>
<evidence type="ECO:0000259" key="10">
    <source>
        <dbReference type="SMART" id="SM00474"/>
    </source>
</evidence>
<organism evidence="11 12">
    <name type="scientific">Hesseltinella vesiculosa</name>
    <dbReference type="NCBI Taxonomy" id="101127"/>
    <lineage>
        <taxon>Eukaryota</taxon>
        <taxon>Fungi</taxon>
        <taxon>Fungi incertae sedis</taxon>
        <taxon>Mucoromycota</taxon>
        <taxon>Mucoromycotina</taxon>
        <taxon>Mucoromycetes</taxon>
        <taxon>Mucorales</taxon>
        <taxon>Cunninghamellaceae</taxon>
        <taxon>Hesseltinella</taxon>
    </lineage>
</organism>
<dbReference type="PANTHER" id="PTHR13620">
    <property type="entry name" value="3-5 EXONUCLEASE"/>
    <property type="match status" value="1"/>
</dbReference>
<keyword evidence="7" id="KW-0539">Nucleus</keyword>
<sequence length="352" mass="39649">MSLTAGNRHAWFRLASYYYQQCRPGSWRSSGTSMAPMLDRRRLALARPSSRSFTLSTSLAKQSTVQIIRRKLVEEPATAPTKASTLIPSKSDHMQTPLGFPPVAPVDHVGQAQKTFVVPYWRPELSLESYVASLPMMKLPQEYAIVTTKSVSVTNNLLKSMSREASVFGLDMEWQPTFVKNAKQKKTALIQICNDHKVLLIQIGQMKEFPEELLRFLQSRTLYKTGVNITGDGNKLLRDFGICTNGLVDLGKMASKMDTPSLHRIGRFRSLDNLTALFLGKRLPKDKGVRLSNWNAPFLNKYQIHYAANDAYASYALYQALSKVTLKQKLPLSVVNIADHAQKDRIEEEPVE</sequence>
<dbReference type="InterPro" id="IPR012337">
    <property type="entry name" value="RNaseH-like_sf"/>
</dbReference>
<dbReference type="InterPro" id="IPR051132">
    <property type="entry name" value="3-5_Exonuclease_domain"/>
</dbReference>
<evidence type="ECO:0000256" key="4">
    <source>
        <dbReference type="ARBA" id="ARBA00022801"/>
    </source>
</evidence>
<keyword evidence="3" id="KW-0479">Metal-binding</keyword>
<dbReference type="GO" id="GO:0008408">
    <property type="term" value="F:3'-5' exonuclease activity"/>
    <property type="evidence" value="ECO:0007669"/>
    <property type="project" value="InterPro"/>
</dbReference>
<dbReference type="STRING" id="101127.A0A1X2G523"/>
<keyword evidence="5" id="KW-0269">Exonuclease</keyword>
<dbReference type="PANTHER" id="PTHR13620:SF109">
    <property type="entry name" value="3'-5' EXONUCLEASE"/>
    <property type="match status" value="1"/>
</dbReference>
<evidence type="ECO:0000313" key="11">
    <source>
        <dbReference type="EMBL" id="ORX45280.1"/>
    </source>
</evidence>
<reference evidence="11 12" key="1">
    <citation type="submission" date="2016-07" db="EMBL/GenBank/DDBJ databases">
        <title>Pervasive Adenine N6-methylation of Active Genes in Fungi.</title>
        <authorList>
            <consortium name="DOE Joint Genome Institute"/>
            <person name="Mondo S.J."/>
            <person name="Dannebaum R.O."/>
            <person name="Kuo R.C."/>
            <person name="Labutti K."/>
            <person name="Haridas S."/>
            <person name="Kuo A."/>
            <person name="Salamov A."/>
            <person name="Ahrendt S.R."/>
            <person name="Lipzen A."/>
            <person name="Sullivan W."/>
            <person name="Andreopoulos W.B."/>
            <person name="Clum A."/>
            <person name="Lindquist E."/>
            <person name="Daum C."/>
            <person name="Ramamoorthy G.K."/>
            <person name="Gryganskyi A."/>
            <person name="Culley D."/>
            <person name="Magnuson J.K."/>
            <person name="James T.Y."/>
            <person name="O'Malley M.A."/>
            <person name="Stajich J.E."/>
            <person name="Spatafora J.W."/>
            <person name="Visel A."/>
            <person name="Grigoriev I.V."/>
        </authorList>
    </citation>
    <scope>NUCLEOTIDE SEQUENCE [LARGE SCALE GENOMIC DNA]</scope>
    <source>
        <strain evidence="11 12">NRRL 3301</strain>
    </source>
</reference>
<keyword evidence="4" id="KW-0378">Hydrolase</keyword>
<evidence type="ECO:0000256" key="3">
    <source>
        <dbReference type="ARBA" id="ARBA00022723"/>
    </source>
</evidence>
<dbReference type="Proteomes" id="UP000242146">
    <property type="component" value="Unassembled WGS sequence"/>
</dbReference>
<dbReference type="Pfam" id="PF01612">
    <property type="entry name" value="DNA_pol_A_exo1"/>
    <property type="match status" value="1"/>
</dbReference>
<dbReference type="SMART" id="SM00474">
    <property type="entry name" value="35EXOc"/>
    <property type="match status" value="1"/>
</dbReference>
<evidence type="ECO:0000256" key="5">
    <source>
        <dbReference type="ARBA" id="ARBA00022839"/>
    </source>
</evidence>
<comment type="caution">
    <text evidence="11">The sequence shown here is derived from an EMBL/GenBank/DDBJ whole genome shotgun (WGS) entry which is preliminary data.</text>
</comment>
<feature type="domain" description="3'-5' exonuclease" evidence="10">
    <location>
        <begin position="143"/>
        <end position="326"/>
    </location>
</feature>
<accession>A0A1X2G523</accession>
<evidence type="ECO:0000256" key="6">
    <source>
        <dbReference type="ARBA" id="ARBA00022842"/>
    </source>
</evidence>
<keyword evidence="6" id="KW-0460">Magnesium</keyword>
<name>A0A1X2G523_9FUNG</name>
<dbReference type="CDD" id="cd06141">
    <property type="entry name" value="WRN_exo"/>
    <property type="match status" value="1"/>
</dbReference>
<evidence type="ECO:0000256" key="2">
    <source>
        <dbReference type="ARBA" id="ARBA00022722"/>
    </source>
</evidence>
<dbReference type="InterPro" id="IPR036397">
    <property type="entry name" value="RNaseH_sf"/>
</dbReference>
<dbReference type="GO" id="GO:0046872">
    <property type="term" value="F:metal ion binding"/>
    <property type="evidence" value="ECO:0007669"/>
    <property type="project" value="UniProtKB-KW"/>
</dbReference>
<dbReference type="InterPro" id="IPR002562">
    <property type="entry name" value="3'-5'_exonuclease_dom"/>
</dbReference>
<evidence type="ECO:0000256" key="7">
    <source>
        <dbReference type="ARBA" id="ARBA00023242"/>
    </source>
</evidence>
<keyword evidence="2" id="KW-0540">Nuclease</keyword>
<dbReference type="GO" id="GO:0003676">
    <property type="term" value="F:nucleic acid binding"/>
    <property type="evidence" value="ECO:0007669"/>
    <property type="project" value="InterPro"/>
</dbReference>
<evidence type="ECO:0000256" key="8">
    <source>
        <dbReference type="ARBA" id="ARBA00040531"/>
    </source>
</evidence>
<dbReference type="Gene3D" id="3.30.420.10">
    <property type="entry name" value="Ribonuclease H-like superfamily/Ribonuclease H"/>
    <property type="match status" value="1"/>
</dbReference>
<keyword evidence="12" id="KW-1185">Reference proteome</keyword>
<evidence type="ECO:0000313" key="12">
    <source>
        <dbReference type="Proteomes" id="UP000242146"/>
    </source>
</evidence>
<dbReference type="EMBL" id="MCGT01000043">
    <property type="protein sequence ID" value="ORX45280.1"/>
    <property type="molecule type" value="Genomic_DNA"/>
</dbReference>
<comment type="subcellular location">
    <subcellularLocation>
        <location evidence="1">Nucleus</location>
    </subcellularLocation>
</comment>
<evidence type="ECO:0000256" key="9">
    <source>
        <dbReference type="ARBA" id="ARBA00042761"/>
    </source>
</evidence>
<dbReference type="GO" id="GO:0006139">
    <property type="term" value="P:nucleobase-containing compound metabolic process"/>
    <property type="evidence" value="ECO:0007669"/>
    <property type="project" value="InterPro"/>
</dbReference>
<gene>
    <name evidence="11" type="ORF">DM01DRAFT_1311929</name>
</gene>
<evidence type="ECO:0000256" key="1">
    <source>
        <dbReference type="ARBA" id="ARBA00004123"/>
    </source>
</evidence>
<dbReference type="AlphaFoldDB" id="A0A1X2G523"/>
<proteinExistence type="predicted"/>
<dbReference type="GO" id="GO:0005634">
    <property type="term" value="C:nucleus"/>
    <property type="evidence" value="ECO:0007669"/>
    <property type="project" value="UniProtKB-SubCell"/>
</dbReference>
<dbReference type="SUPFAM" id="SSF53098">
    <property type="entry name" value="Ribonuclease H-like"/>
    <property type="match status" value="1"/>
</dbReference>
<dbReference type="OrthoDB" id="1920326at2759"/>